<dbReference type="AlphaFoldDB" id="A0A6A7RYH7"/>
<gene>
    <name evidence="1" type="ORF">CRU78_16245</name>
</gene>
<reference evidence="1 2" key="1">
    <citation type="submission" date="2017-09" db="EMBL/GenBank/DDBJ databases">
        <title>Metagenomic Analysis Reveals Denitrifying Candidatus Accumulibacter and Flanking Population as a Source of N2O.</title>
        <authorList>
            <person name="Gao H."/>
            <person name="Mao Y."/>
            <person name="Zhao X."/>
            <person name="Liu W.-T."/>
            <person name="Zhang T."/>
            <person name="Wells G."/>
        </authorList>
    </citation>
    <scope>NUCLEOTIDE SEQUENCE [LARGE SCALE GENOMIC DNA]</scope>
    <source>
        <strain evidence="1">CANDO_2_IC</strain>
    </source>
</reference>
<evidence type="ECO:0000313" key="2">
    <source>
        <dbReference type="Proteomes" id="UP000342300"/>
    </source>
</evidence>
<proteinExistence type="predicted"/>
<evidence type="ECO:0000313" key="1">
    <source>
        <dbReference type="EMBL" id="MQM31972.1"/>
    </source>
</evidence>
<dbReference type="Proteomes" id="UP000342300">
    <property type="component" value="Unassembled WGS sequence"/>
</dbReference>
<dbReference type="EMBL" id="PDHS01000415">
    <property type="protein sequence ID" value="MQM31972.1"/>
    <property type="molecule type" value="Genomic_DNA"/>
</dbReference>
<accession>A0A6A7RYH7</accession>
<comment type="caution">
    <text evidence="1">The sequence shown here is derived from an EMBL/GenBank/DDBJ whole genome shotgun (WGS) entry which is preliminary data.</text>
</comment>
<sequence length="64" mass="7121">MTYGYGRLSIWRRAGYGQLLPIAISTQPSFERLFRSVSCQTLYASSSAEATSGHVDRLGPHCIR</sequence>
<name>A0A6A7RYH7_9PROT</name>
<organism evidence="1 2">
    <name type="scientific">Candidatus Accumulibacter phosphatis</name>
    <dbReference type="NCBI Taxonomy" id="327160"/>
    <lineage>
        <taxon>Bacteria</taxon>
        <taxon>Pseudomonadati</taxon>
        <taxon>Pseudomonadota</taxon>
        <taxon>Betaproteobacteria</taxon>
        <taxon>Candidatus Accumulibacter</taxon>
    </lineage>
</organism>
<protein>
    <submittedName>
        <fullName evidence="1">Uncharacterized protein</fullName>
    </submittedName>
</protein>